<dbReference type="EMBL" id="AMZH03009083">
    <property type="protein sequence ID" value="RRT57621.1"/>
    <property type="molecule type" value="Genomic_DNA"/>
</dbReference>
<dbReference type="AlphaFoldDB" id="A0A426Z0X8"/>
<keyword evidence="1" id="KW-0560">Oxidoreductase</keyword>
<dbReference type="InterPro" id="IPR002225">
    <property type="entry name" value="3Beta_OHSteriod_DH/Estase"/>
</dbReference>
<name>A0A426Z0X8_ENSVE</name>
<comment type="caution">
    <text evidence="3">The sequence shown here is derived from an EMBL/GenBank/DDBJ whole genome shotgun (WGS) entry which is preliminary data.</text>
</comment>
<organism evidence="3 4">
    <name type="scientific">Ensete ventricosum</name>
    <name type="common">Abyssinian banana</name>
    <name type="synonym">Musa ensete</name>
    <dbReference type="NCBI Taxonomy" id="4639"/>
    <lineage>
        <taxon>Eukaryota</taxon>
        <taxon>Viridiplantae</taxon>
        <taxon>Streptophyta</taxon>
        <taxon>Embryophyta</taxon>
        <taxon>Tracheophyta</taxon>
        <taxon>Spermatophyta</taxon>
        <taxon>Magnoliopsida</taxon>
        <taxon>Liliopsida</taxon>
        <taxon>Zingiberales</taxon>
        <taxon>Musaceae</taxon>
        <taxon>Ensete</taxon>
    </lineage>
</organism>
<proteinExistence type="predicted"/>
<dbReference type="GO" id="GO:0006694">
    <property type="term" value="P:steroid biosynthetic process"/>
    <property type="evidence" value="ECO:0007669"/>
    <property type="project" value="InterPro"/>
</dbReference>
<feature type="domain" description="3-beta hydroxysteroid dehydrogenase/isomerase" evidence="2">
    <location>
        <begin position="37"/>
        <end position="89"/>
    </location>
</feature>
<dbReference type="PANTHER" id="PTHR10366:SF831">
    <property type="entry name" value="NAD-DEPENDENT EPIMERASE_DEHYDRATASE DOMAIN-CONTAINING PROTEIN"/>
    <property type="match status" value="1"/>
</dbReference>
<dbReference type="Gene3D" id="3.40.50.720">
    <property type="entry name" value="NAD(P)-binding Rossmann-like Domain"/>
    <property type="match status" value="1"/>
</dbReference>
<evidence type="ECO:0000313" key="3">
    <source>
        <dbReference type="EMBL" id="RRT57621.1"/>
    </source>
</evidence>
<evidence type="ECO:0000313" key="4">
    <source>
        <dbReference type="Proteomes" id="UP000287651"/>
    </source>
</evidence>
<reference evidence="3 4" key="1">
    <citation type="journal article" date="2014" name="Agronomy (Basel)">
        <title>A Draft Genome Sequence for Ensete ventricosum, the Drought-Tolerant Tree Against Hunger.</title>
        <authorList>
            <person name="Harrison J."/>
            <person name="Moore K.A."/>
            <person name="Paszkiewicz K."/>
            <person name="Jones T."/>
            <person name="Grant M."/>
            <person name="Ambacheew D."/>
            <person name="Muzemil S."/>
            <person name="Studholme D.J."/>
        </authorList>
    </citation>
    <scope>NUCLEOTIDE SEQUENCE [LARGE SCALE GENOMIC DNA]</scope>
</reference>
<dbReference type="Proteomes" id="UP000287651">
    <property type="component" value="Unassembled WGS sequence"/>
</dbReference>
<dbReference type="GO" id="GO:0016616">
    <property type="term" value="F:oxidoreductase activity, acting on the CH-OH group of donors, NAD or NADP as acceptor"/>
    <property type="evidence" value="ECO:0007669"/>
    <property type="project" value="InterPro"/>
</dbReference>
<dbReference type="InterPro" id="IPR050425">
    <property type="entry name" value="NAD(P)_dehydrat-like"/>
</dbReference>
<protein>
    <recommendedName>
        <fullName evidence="2">3-beta hydroxysteroid dehydrogenase/isomerase domain-containing protein</fullName>
    </recommendedName>
</protein>
<dbReference type="InterPro" id="IPR036291">
    <property type="entry name" value="NAD(P)-bd_dom_sf"/>
</dbReference>
<accession>A0A426Z0X8</accession>
<evidence type="ECO:0000256" key="1">
    <source>
        <dbReference type="ARBA" id="ARBA00023002"/>
    </source>
</evidence>
<dbReference type="SUPFAM" id="SSF51735">
    <property type="entry name" value="NAD(P)-binding Rossmann-fold domains"/>
    <property type="match status" value="1"/>
</dbReference>
<evidence type="ECO:0000259" key="2">
    <source>
        <dbReference type="Pfam" id="PF01073"/>
    </source>
</evidence>
<sequence length="103" mass="10781">MPSDVVSVLPGHGLVVADDPKNGHLRALDGAKEPLVLAKADLLDVQSLRAAIHGCDGVFHMASPVSASLEQVIEPAITGTRNVIECCSSTCSSHLLRRSVLSE</sequence>
<dbReference type="Pfam" id="PF01073">
    <property type="entry name" value="3Beta_HSD"/>
    <property type="match status" value="1"/>
</dbReference>
<dbReference type="PANTHER" id="PTHR10366">
    <property type="entry name" value="NAD DEPENDENT EPIMERASE/DEHYDRATASE"/>
    <property type="match status" value="1"/>
</dbReference>
<gene>
    <name evidence="3" type="ORF">B296_00022058</name>
</gene>